<dbReference type="NCBIfam" id="TIGR04294">
    <property type="entry name" value="pre_pil_HX9DG"/>
    <property type="match status" value="1"/>
</dbReference>
<dbReference type="Pfam" id="PF07596">
    <property type="entry name" value="SBP_bac_10"/>
    <property type="match status" value="1"/>
</dbReference>
<proteinExistence type="predicted"/>
<dbReference type="InterPro" id="IPR027558">
    <property type="entry name" value="Pre_pil_HX9DG_C"/>
</dbReference>
<dbReference type="InterPro" id="IPR011453">
    <property type="entry name" value="DUF1559"/>
</dbReference>
<keyword evidence="1" id="KW-0812">Transmembrane</keyword>
<dbReference type="Proteomes" id="UP000318704">
    <property type="component" value="Chromosome"/>
</dbReference>
<dbReference type="InterPro" id="IPR045584">
    <property type="entry name" value="Pilin-like"/>
</dbReference>
<dbReference type="EMBL" id="CP037920">
    <property type="protein sequence ID" value="QDT95734.1"/>
    <property type="molecule type" value="Genomic_DNA"/>
</dbReference>
<name>A0A517VRT5_9PLAN</name>
<dbReference type="NCBIfam" id="TIGR02532">
    <property type="entry name" value="IV_pilin_GFxxxE"/>
    <property type="match status" value="1"/>
</dbReference>
<dbReference type="RefSeq" id="WP_144982659.1">
    <property type="nucleotide sequence ID" value="NZ_CP037920.1"/>
</dbReference>
<dbReference type="Pfam" id="PF07963">
    <property type="entry name" value="N_methyl"/>
    <property type="match status" value="1"/>
</dbReference>
<dbReference type="PANTHER" id="PTHR30093">
    <property type="entry name" value="GENERAL SECRETION PATHWAY PROTEIN G"/>
    <property type="match status" value="1"/>
</dbReference>
<keyword evidence="1" id="KW-0472">Membrane</keyword>
<feature type="domain" description="DUF1559" evidence="2">
    <location>
        <begin position="39"/>
        <end position="291"/>
    </location>
</feature>
<dbReference type="SUPFAM" id="SSF54523">
    <property type="entry name" value="Pili subunits"/>
    <property type="match status" value="1"/>
</dbReference>
<organism evidence="3 4">
    <name type="scientific">Gimesia aquarii</name>
    <dbReference type="NCBI Taxonomy" id="2527964"/>
    <lineage>
        <taxon>Bacteria</taxon>
        <taxon>Pseudomonadati</taxon>
        <taxon>Planctomycetota</taxon>
        <taxon>Planctomycetia</taxon>
        <taxon>Planctomycetales</taxon>
        <taxon>Planctomycetaceae</taxon>
        <taxon>Gimesia</taxon>
    </lineage>
</organism>
<keyword evidence="1" id="KW-1133">Transmembrane helix</keyword>
<evidence type="ECO:0000256" key="1">
    <source>
        <dbReference type="SAM" id="Phobius"/>
    </source>
</evidence>
<dbReference type="InterPro" id="IPR012902">
    <property type="entry name" value="N_methyl_site"/>
</dbReference>
<sequence>MLVAQIHARQKRYAFTLIELLVVIAIIAILIALLLPAVQQAREAARRSTCKNNFKQLGLALHNYHDAHSRFPPGMIYRVATPSSPGPNGKRTPFCVFLLPYIDMANIYNMYDHDQNWHATVHDPQPAGNGVRLVPIPVWQCPSDREAIWTSNPDGSIRGNYAVNWGQGTFGAQGKAAPFNNSFGAKFRDITDGSSNTLAMMEMLKPATGANDYRAWIWNDEPETVVMTRVGPNSSSPDLVVLCVSEGTRLPCTGSVSGSGRSNASRSMHVGGVHALLCDGSVRFVSENIDLATWQALSSMAGEEVIGEF</sequence>
<dbReference type="KEGG" id="gaw:V144x_11810"/>
<protein>
    <submittedName>
        <fullName evidence="3">Putative major pilin subunit</fullName>
    </submittedName>
</protein>
<dbReference type="AlphaFoldDB" id="A0A517VRT5"/>
<gene>
    <name evidence="3" type="ORF">V144x_11810</name>
</gene>
<evidence type="ECO:0000259" key="2">
    <source>
        <dbReference type="Pfam" id="PF07596"/>
    </source>
</evidence>
<accession>A0A517VRT5</accession>
<dbReference type="PANTHER" id="PTHR30093:SF2">
    <property type="entry name" value="TYPE II SECRETION SYSTEM PROTEIN H"/>
    <property type="match status" value="1"/>
</dbReference>
<feature type="transmembrane region" description="Helical" evidence="1">
    <location>
        <begin position="12"/>
        <end position="38"/>
    </location>
</feature>
<evidence type="ECO:0000313" key="4">
    <source>
        <dbReference type="Proteomes" id="UP000318704"/>
    </source>
</evidence>
<evidence type="ECO:0000313" key="3">
    <source>
        <dbReference type="EMBL" id="QDT95734.1"/>
    </source>
</evidence>
<reference evidence="3 4" key="1">
    <citation type="submission" date="2019-03" db="EMBL/GenBank/DDBJ databases">
        <title>Deep-cultivation of Planctomycetes and their phenomic and genomic characterization uncovers novel biology.</title>
        <authorList>
            <person name="Wiegand S."/>
            <person name="Jogler M."/>
            <person name="Boedeker C."/>
            <person name="Pinto D."/>
            <person name="Vollmers J."/>
            <person name="Rivas-Marin E."/>
            <person name="Kohn T."/>
            <person name="Peeters S.H."/>
            <person name="Heuer A."/>
            <person name="Rast P."/>
            <person name="Oberbeckmann S."/>
            <person name="Bunk B."/>
            <person name="Jeske O."/>
            <person name="Meyerdierks A."/>
            <person name="Storesund J.E."/>
            <person name="Kallscheuer N."/>
            <person name="Luecker S."/>
            <person name="Lage O.M."/>
            <person name="Pohl T."/>
            <person name="Merkel B.J."/>
            <person name="Hornburger P."/>
            <person name="Mueller R.-W."/>
            <person name="Bruemmer F."/>
            <person name="Labrenz M."/>
            <person name="Spormann A.M."/>
            <person name="Op den Camp H."/>
            <person name="Overmann J."/>
            <person name="Amann R."/>
            <person name="Jetten M.S.M."/>
            <person name="Mascher T."/>
            <person name="Medema M.H."/>
            <person name="Devos D.P."/>
            <person name="Kaster A.-K."/>
            <person name="Ovreas L."/>
            <person name="Rohde M."/>
            <person name="Galperin M.Y."/>
            <person name="Jogler C."/>
        </authorList>
    </citation>
    <scope>NUCLEOTIDE SEQUENCE [LARGE SCALE GENOMIC DNA]</scope>
    <source>
        <strain evidence="3 4">V144</strain>
    </source>
</reference>
<dbReference type="Gene3D" id="3.30.700.10">
    <property type="entry name" value="Glycoprotein, Type 4 Pilin"/>
    <property type="match status" value="1"/>
</dbReference>